<sequence length="178" mass="19840">YVTLPVFVESEDGSIIETEVEAYVVPGMSVDVLLGEDYQLSHELTVAQDLELGTRVSYRSCPYSIQAMPVGCTKDFDHMTPSHRKFGEERKMICAQTDLKITPNSVASLRVEGYFNDEQDWLVEKSLLANSDDSFFAIPNVLFSSSFPVVPIMNPTDRPQFIRKGEAIGIIADPDKAL</sequence>
<protein>
    <submittedName>
        <fullName evidence="1">Uncharacterized protein</fullName>
    </submittedName>
</protein>
<evidence type="ECO:0000313" key="1">
    <source>
        <dbReference type="EMBL" id="KZP24429.1"/>
    </source>
</evidence>
<organism evidence="1 2">
    <name type="scientific">Athelia psychrophila</name>
    <dbReference type="NCBI Taxonomy" id="1759441"/>
    <lineage>
        <taxon>Eukaryota</taxon>
        <taxon>Fungi</taxon>
        <taxon>Dikarya</taxon>
        <taxon>Basidiomycota</taxon>
        <taxon>Agaricomycotina</taxon>
        <taxon>Agaricomycetes</taxon>
        <taxon>Agaricomycetidae</taxon>
        <taxon>Atheliales</taxon>
        <taxon>Atheliaceae</taxon>
        <taxon>Athelia</taxon>
    </lineage>
</organism>
<evidence type="ECO:0000313" key="2">
    <source>
        <dbReference type="Proteomes" id="UP000076532"/>
    </source>
</evidence>
<dbReference type="OrthoDB" id="3061185at2759"/>
<dbReference type="AlphaFoldDB" id="A0A166MXG5"/>
<keyword evidence="2" id="KW-1185">Reference proteome</keyword>
<dbReference type="STRING" id="436010.A0A166MXG5"/>
<reference evidence="1 2" key="1">
    <citation type="journal article" date="2016" name="Mol. Biol. Evol.">
        <title>Comparative Genomics of Early-Diverging Mushroom-Forming Fungi Provides Insights into the Origins of Lignocellulose Decay Capabilities.</title>
        <authorList>
            <person name="Nagy L.G."/>
            <person name="Riley R."/>
            <person name="Tritt A."/>
            <person name="Adam C."/>
            <person name="Daum C."/>
            <person name="Floudas D."/>
            <person name="Sun H."/>
            <person name="Yadav J.S."/>
            <person name="Pangilinan J."/>
            <person name="Larsson K.H."/>
            <person name="Matsuura K."/>
            <person name="Barry K."/>
            <person name="Labutti K."/>
            <person name="Kuo R."/>
            <person name="Ohm R.A."/>
            <person name="Bhattacharya S.S."/>
            <person name="Shirouzu T."/>
            <person name="Yoshinaga Y."/>
            <person name="Martin F.M."/>
            <person name="Grigoriev I.V."/>
            <person name="Hibbett D.S."/>
        </authorList>
    </citation>
    <scope>NUCLEOTIDE SEQUENCE [LARGE SCALE GENOMIC DNA]</scope>
    <source>
        <strain evidence="1 2">CBS 109695</strain>
    </source>
</reference>
<dbReference type="EMBL" id="KV417526">
    <property type="protein sequence ID" value="KZP24429.1"/>
    <property type="molecule type" value="Genomic_DNA"/>
</dbReference>
<accession>A0A166MXG5</accession>
<name>A0A166MXG5_9AGAM</name>
<feature type="non-terminal residue" evidence="1">
    <location>
        <position position="178"/>
    </location>
</feature>
<feature type="non-terminal residue" evidence="1">
    <location>
        <position position="1"/>
    </location>
</feature>
<proteinExistence type="predicted"/>
<dbReference type="Proteomes" id="UP000076532">
    <property type="component" value="Unassembled WGS sequence"/>
</dbReference>
<gene>
    <name evidence="1" type="ORF">FIBSPDRAFT_666741</name>
</gene>